<dbReference type="GO" id="GO:0006172">
    <property type="term" value="P:ADP biosynthetic process"/>
    <property type="evidence" value="ECO:0007669"/>
    <property type="project" value="UniProtKB-UniRule"/>
</dbReference>
<dbReference type="NCBIfam" id="TIGR01351">
    <property type="entry name" value="adk"/>
    <property type="match status" value="1"/>
</dbReference>
<protein>
    <recommendedName>
        <fullName evidence="6">Adenylate kinase</fullName>
        <ecNumber evidence="6">2.7.4.3</ecNumber>
    </recommendedName>
    <alternativeName>
        <fullName evidence="6">ATP-AMP transphosphorylase</fullName>
    </alternativeName>
    <alternativeName>
        <fullName evidence="6">ATP:AMP phosphotransferase</fullName>
    </alternativeName>
    <alternativeName>
        <fullName evidence="6">Adenylate kinase cytosolic and mitochondrial</fullName>
    </alternativeName>
    <alternativeName>
        <fullName evidence="6">Adenylate monophosphate kinase</fullName>
    </alternativeName>
</protein>
<feature type="binding site" evidence="6">
    <location>
        <begin position="84"/>
        <end position="86"/>
    </location>
    <ligand>
        <name>AMP</name>
        <dbReference type="ChEBI" id="CHEBI:456215"/>
    </ligand>
</feature>
<feature type="region of interest" description="NMPbind" evidence="6">
    <location>
        <begin position="57"/>
        <end position="86"/>
    </location>
</feature>
<dbReference type="GO" id="GO:0046033">
    <property type="term" value="P:AMP metabolic process"/>
    <property type="evidence" value="ECO:0007669"/>
    <property type="project" value="UniProtKB-UniRule"/>
</dbReference>
<keyword evidence="4 6" id="KW-0067">ATP-binding</keyword>
<feature type="binding site" evidence="6">
    <location>
        <position position="63"/>
    </location>
    <ligand>
        <name>AMP</name>
        <dbReference type="ChEBI" id="CHEBI:456215"/>
    </ligand>
</feature>
<accession>A0AAF3FD06</accession>
<feature type="binding site" evidence="6">
    <location>
        <position position="226"/>
    </location>
    <ligand>
        <name>ATP</name>
        <dbReference type="ChEBI" id="CHEBI:30616"/>
    </ligand>
</feature>
<evidence type="ECO:0000259" key="8">
    <source>
        <dbReference type="Pfam" id="PF05191"/>
    </source>
</evidence>
<sequence length="252" mass="28224">MAPKVAHTEQPHEEKKTGGSIDGLTRGIRAILLGPPGAGKGTQAGDLSRKYESCHLATGDMLRAEVASGSELGRNLKQTMDEGKLVSDETVCELIDHHLNKPECAKGFILDGFPRTTVQAQKLDTLLEKRKTPLDTVVEFKIDDNLLVRRITGRLFHRESGRSYHVEFNPPKVAGKDDLTGEPLIKRSDDNEETLRKRLLQYHEMTSPLVGYYQKRGVHTAFDASRPIKDVSAEIDALFEKFTKNKDRRMFA</sequence>
<feature type="region of interest" description="LID" evidence="6">
    <location>
        <begin position="153"/>
        <end position="190"/>
    </location>
</feature>
<comment type="similarity">
    <text evidence="6">Belongs to the adenylate kinase family. AK2 subfamily.</text>
</comment>
<name>A0AAF3FD06_9BILA</name>
<dbReference type="InterPro" id="IPR033690">
    <property type="entry name" value="Adenylat_kinase_CS"/>
</dbReference>
<comment type="domain">
    <text evidence="6">Consists of three domains, a large central CORE domain and two small peripheral domains, NMPbind and LID, which undergo movements during catalysis. The LID domain closes over the site of phosphoryl transfer upon ATP binding. Assembling and dissambling the active center during each catalytic cycle provides an effective means to prevent ATP hydrolysis.</text>
</comment>
<feature type="binding site" evidence="6">
    <location>
        <position position="58"/>
    </location>
    <ligand>
        <name>AMP</name>
        <dbReference type="ChEBI" id="CHEBI:456215"/>
    </ligand>
</feature>
<feature type="binding site" evidence="6">
    <location>
        <begin position="163"/>
        <end position="164"/>
    </location>
    <ligand>
        <name>ATP</name>
        <dbReference type="ChEBI" id="CHEBI:30616"/>
    </ligand>
</feature>
<feature type="binding site" evidence="6">
    <location>
        <position position="154"/>
    </location>
    <ligand>
        <name>ATP</name>
        <dbReference type="ChEBI" id="CHEBI:30616"/>
    </ligand>
</feature>
<feature type="compositionally biased region" description="Basic and acidic residues" evidence="7">
    <location>
        <begin position="1"/>
        <end position="17"/>
    </location>
</feature>
<dbReference type="Pfam" id="PF05191">
    <property type="entry name" value="ADK_lid"/>
    <property type="match status" value="1"/>
</dbReference>
<keyword evidence="9" id="KW-1185">Reference proteome</keyword>
<dbReference type="PROSITE" id="PS00113">
    <property type="entry name" value="ADENYLATE_KINASE"/>
    <property type="match status" value="1"/>
</dbReference>
<keyword evidence="6" id="KW-0963">Cytoplasm</keyword>
<dbReference type="NCBIfam" id="NF011100">
    <property type="entry name" value="PRK14527.1"/>
    <property type="match status" value="1"/>
</dbReference>
<evidence type="ECO:0000256" key="3">
    <source>
        <dbReference type="ARBA" id="ARBA00022777"/>
    </source>
</evidence>
<dbReference type="GO" id="GO:0004017">
    <property type="term" value="F:AMP kinase activity"/>
    <property type="evidence" value="ECO:0007669"/>
    <property type="project" value="UniProtKB-UniRule"/>
</dbReference>
<feature type="binding site" evidence="6">
    <location>
        <position position="119"/>
    </location>
    <ligand>
        <name>AMP</name>
        <dbReference type="ChEBI" id="CHEBI:456215"/>
    </ligand>
</feature>
<dbReference type="AlphaFoldDB" id="A0AAF3FD06"/>
<evidence type="ECO:0000256" key="5">
    <source>
        <dbReference type="ARBA" id="ARBA00023128"/>
    </source>
</evidence>
<evidence type="ECO:0000256" key="6">
    <source>
        <dbReference type="HAMAP-Rule" id="MF_03168"/>
    </source>
</evidence>
<keyword evidence="1 6" id="KW-0808">Transferase</keyword>
<dbReference type="PRINTS" id="PR00094">
    <property type="entry name" value="ADENYLTKNASE"/>
</dbReference>
<evidence type="ECO:0000256" key="2">
    <source>
        <dbReference type="ARBA" id="ARBA00022741"/>
    </source>
</evidence>
<evidence type="ECO:0000256" key="4">
    <source>
        <dbReference type="ARBA" id="ARBA00022840"/>
    </source>
</evidence>
<dbReference type="SUPFAM" id="SSF52540">
    <property type="entry name" value="P-loop containing nucleoside triphosphate hydrolases"/>
    <property type="match status" value="1"/>
</dbReference>
<comment type="subcellular location">
    <subcellularLocation>
        <location evidence="6">Cytoplasm</location>
        <location evidence="6">Cytosol</location>
    </subcellularLocation>
    <subcellularLocation>
        <location evidence="6">Mitochondrion intermembrane space</location>
    </subcellularLocation>
    <text evidence="6">Predominantly mitochondrial.</text>
</comment>
<dbReference type="Pfam" id="PF00406">
    <property type="entry name" value="ADK"/>
    <property type="match status" value="1"/>
</dbReference>
<keyword evidence="3 6" id="KW-0418">Kinase</keyword>
<reference evidence="10" key="1">
    <citation type="submission" date="2024-02" db="UniProtKB">
        <authorList>
            <consortium name="WormBaseParasite"/>
        </authorList>
    </citation>
    <scope>IDENTIFICATION</scope>
</reference>
<dbReference type="Proteomes" id="UP000887575">
    <property type="component" value="Unassembled WGS sequence"/>
</dbReference>
<feature type="region of interest" description="Disordered" evidence="7">
    <location>
        <begin position="1"/>
        <end position="21"/>
    </location>
</feature>
<dbReference type="InterPro" id="IPR007862">
    <property type="entry name" value="Adenylate_kinase_lid-dom"/>
</dbReference>
<dbReference type="GO" id="GO:0005829">
    <property type="term" value="C:cytosol"/>
    <property type="evidence" value="ECO:0007669"/>
    <property type="project" value="UniProtKB-SubCell"/>
</dbReference>
<dbReference type="HAMAP" id="MF_00235">
    <property type="entry name" value="Adenylate_kinase_Adk"/>
    <property type="match status" value="1"/>
</dbReference>
<feature type="binding site" evidence="6">
    <location>
        <position position="198"/>
    </location>
    <ligand>
        <name>AMP</name>
        <dbReference type="ChEBI" id="CHEBI:456215"/>
    </ligand>
</feature>
<dbReference type="NCBIfam" id="NF001381">
    <property type="entry name" value="PRK00279.1-3"/>
    <property type="match status" value="1"/>
</dbReference>
<dbReference type="WBParaSite" id="MBELARI_LOCUS4840">
    <property type="protein sequence ID" value="MBELARI_LOCUS4840"/>
    <property type="gene ID" value="MBELARI_LOCUS4840"/>
</dbReference>
<proteinExistence type="inferred from homology"/>
<dbReference type="InterPro" id="IPR027417">
    <property type="entry name" value="P-loop_NTPase"/>
</dbReference>
<dbReference type="InterPro" id="IPR000850">
    <property type="entry name" value="Adenylat/UMP-CMP_kin"/>
</dbReference>
<evidence type="ECO:0000313" key="9">
    <source>
        <dbReference type="Proteomes" id="UP000887575"/>
    </source>
</evidence>
<feature type="domain" description="Adenylate kinase active site lid" evidence="8">
    <location>
        <begin position="154"/>
        <end position="189"/>
    </location>
</feature>
<dbReference type="InterPro" id="IPR028587">
    <property type="entry name" value="AK2"/>
</dbReference>
<keyword evidence="5 6" id="KW-0496">Mitochondrion</keyword>
<evidence type="ECO:0000256" key="1">
    <source>
        <dbReference type="ARBA" id="ARBA00022679"/>
    </source>
</evidence>
<comment type="function">
    <text evidence="6">Catalyzes the reversible transfer of the terminal phosphate group between ATP and AMP. Plays an important role in cellular energy homeostasis and in adenine nucleotide metabolism. Adenylate kinase activity is critical for regulation of the phosphate utilization and the AMP de novo biosynthesis pathways.</text>
</comment>
<organism evidence="9 10">
    <name type="scientific">Mesorhabditis belari</name>
    <dbReference type="NCBI Taxonomy" id="2138241"/>
    <lineage>
        <taxon>Eukaryota</taxon>
        <taxon>Metazoa</taxon>
        <taxon>Ecdysozoa</taxon>
        <taxon>Nematoda</taxon>
        <taxon>Chromadorea</taxon>
        <taxon>Rhabditida</taxon>
        <taxon>Rhabditina</taxon>
        <taxon>Rhabditomorpha</taxon>
        <taxon>Rhabditoidea</taxon>
        <taxon>Rhabditidae</taxon>
        <taxon>Mesorhabditinae</taxon>
        <taxon>Mesorhabditis</taxon>
    </lineage>
</organism>
<comment type="subunit">
    <text evidence="6">Monomer.</text>
</comment>
<feature type="binding site" evidence="6">
    <location>
        <position position="187"/>
    </location>
    <ligand>
        <name>AMP</name>
        <dbReference type="ChEBI" id="CHEBI:456215"/>
    </ligand>
</feature>
<dbReference type="Gene3D" id="3.40.50.300">
    <property type="entry name" value="P-loop containing nucleotide triphosphate hydrolases"/>
    <property type="match status" value="1"/>
</dbReference>
<dbReference type="GO" id="GO:0005758">
    <property type="term" value="C:mitochondrial intermembrane space"/>
    <property type="evidence" value="ECO:0007669"/>
    <property type="project" value="UniProtKB-SubCell"/>
</dbReference>
<dbReference type="FunFam" id="3.40.50.300:FF:000106">
    <property type="entry name" value="Adenylate kinase mitochondrial"/>
    <property type="match status" value="1"/>
</dbReference>
<dbReference type="InterPro" id="IPR006259">
    <property type="entry name" value="Adenyl_kin_sub"/>
</dbReference>
<evidence type="ECO:0000313" key="10">
    <source>
        <dbReference type="WBParaSite" id="MBELARI_LOCUS4840"/>
    </source>
</evidence>
<feature type="binding site" evidence="6">
    <location>
        <begin position="112"/>
        <end position="115"/>
    </location>
    <ligand>
        <name>AMP</name>
        <dbReference type="ChEBI" id="CHEBI:456215"/>
    </ligand>
</feature>
<dbReference type="PANTHER" id="PTHR23359">
    <property type="entry name" value="NUCLEOTIDE KINASE"/>
    <property type="match status" value="1"/>
</dbReference>
<dbReference type="EC" id="2.7.4.3" evidence="6"/>
<feature type="binding site" evidence="6">
    <location>
        <begin position="37"/>
        <end position="42"/>
    </location>
    <ligand>
        <name>ATP</name>
        <dbReference type="ChEBI" id="CHEBI:30616"/>
    </ligand>
</feature>
<keyword evidence="2 6" id="KW-0547">Nucleotide-binding</keyword>
<evidence type="ECO:0000256" key="7">
    <source>
        <dbReference type="SAM" id="MobiDB-lite"/>
    </source>
</evidence>
<dbReference type="GO" id="GO:0005524">
    <property type="term" value="F:ATP binding"/>
    <property type="evidence" value="ECO:0007669"/>
    <property type="project" value="UniProtKB-KW"/>
</dbReference>
<comment type="catalytic activity">
    <reaction evidence="6">
        <text>AMP + ATP = 2 ADP</text>
        <dbReference type="Rhea" id="RHEA:12973"/>
        <dbReference type="ChEBI" id="CHEBI:30616"/>
        <dbReference type="ChEBI" id="CHEBI:456215"/>
        <dbReference type="ChEBI" id="CHEBI:456216"/>
        <dbReference type="EC" id="2.7.4.3"/>
    </reaction>
</comment>
<dbReference type="HAMAP" id="MF_03168">
    <property type="entry name" value="Adenylate_kinase_AK2"/>
    <property type="match status" value="1"/>
</dbReference>
<dbReference type="GO" id="GO:0046034">
    <property type="term" value="P:ATP metabolic process"/>
    <property type="evidence" value="ECO:0007669"/>
    <property type="project" value="UniProtKB-UniRule"/>
</dbReference>
<dbReference type="CDD" id="cd01428">
    <property type="entry name" value="ADK"/>
    <property type="match status" value="1"/>
</dbReference>